<feature type="domain" description="Transposase IS4-like" evidence="1">
    <location>
        <begin position="251"/>
        <end position="467"/>
    </location>
</feature>
<gene>
    <name evidence="3" type="ORF">CMV24_30040</name>
</gene>
<dbReference type="InterPro" id="IPR047629">
    <property type="entry name" value="IS1182_transpos"/>
</dbReference>
<dbReference type="PANTHER" id="PTHR33408">
    <property type="entry name" value="TRANSPOSASE"/>
    <property type="match status" value="1"/>
</dbReference>
<comment type="caution">
    <text evidence="3">The sequence shown here is derived from an EMBL/GenBank/DDBJ whole genome shotgun (WGS) entry which is preliminary data.</text>
</comment>
<evidence type="ECO:0000259" key="2">
    <source>
        <dbReference type="Pfam" id="PF05598"/>
    </source>
</evidence>
<evidence type="ECO:0000259" key="1">
    <source>
        <dbReference type="Pfam" id="PF01609"/>
    </source>
</evidence>
<dbReference type="Proteomes" id="UP000218102">
    <property type="component" value="Unassembled WGS sequence"/>
</dbReference>
<dbReference type="Pfam" id="PF05598">
    <property type="entry name" value="DUF772"/>
    <property type="match status" value="1"/>
</dbReference>
<accession>A0A2A3LVR9</accession>
<sequence length="484" mass="55133">MLRIERYGAFFVMAYIQGESRSQTSLFPVSLEELIPEDHLVRVIDLYVAKLDLGKLGFEKTQPKATGRPAYDPADQLKLYLYGYFQRIRSSRRLEAECQRNIEVMWLINRLKPDFKTIADFRKNNKAAFVTTCRAFVQFCRTAGLIAGDLVAIDGSKFQAVASARRHLNLNQLKRQDEKLDKRIAQYLADLDAADKTEGEPVVDRTAIKAALAELEAKQQDNRSCQALMQSMGLEQFNTHESDARMMRTPKGARVAYNVQTAVDAEHCLILHHEVTQDGDDRKQLEPMAKAAKAELGQESLTVTADMGYSNGLQFQACEEAAITAYVPPNRTSNPGGEALFERKDFTYDAEQDRYQCPAGQWLTLKQRYKGDRIYQAAINDCARCALKAQCTTAKRRYVSRHAQEETFERMAQRMQLHPEMMERRRSIVEHPFGNLKQWLFGNGRFLLRQLEGTRAEMALAVTAYNLKRAISVLGAKQMMRLMG</sequence>
<protein>
    <submittedName>
        <fullName evidence="3">IS5/IS1182 family transposase</fullName>
    </submittedName>
</protein>
<evidence type="ECO:0000313" key="3">
    <source>
        <dbReference type="EMBL" id="PBJ91898.1"/>
    </source>
</evidence>
<dbReference type="Pfam" id="PF01609">
    <property type="entry name" value="DDE_Tnp_1"/>
    <property type="match status" value="1"/>
</dbReference>
<dbReference type="NCBIfam" id="NF033551">
    <property type="entry name" value="transpos_IS1182"/>
    <property type="match status" value="1"/>
</dbReference>
<dbReference type="AlphaFoldDB" id="A0A2A3LVR9"/>
<dbReference type="GO" id="GO:0004803">
    <property type="term" value="F:transposase activity"/>
    <property type="evidence" value="ECO:0007669"/>
    <property type="project" value="InterPro"/>
</dbReference>
<dbReference type="PANTHER" id="PTHR33408:SF2">
    <property type="entry name" value="TRANSPOSASE DDE DOMAIN-CONTAINING PROTEIN"/>
    <property type="match status" value="1"/>
</dbReference>
<organism evidence="3 4">
    <name type="scientific">Pseudomonas plecoglossicida</name>
    <dbReference type="NCBI Taxonomy" id="70775"/>
    <lineage>
        <taxon>Bacteria</taxon>
        <taxon>Pseudomonadati</taxon>
        <taxon>Pseudomonadota</taxon>
        <taxon>Gammaproteobacteria</taxon>
        <taxon>Pseudomonadales</taxon>
        <taxon>Pseudomonadaceae</taxon>
        <taxon>Pseudomonas</taxon>
    </lineage>
</organism>
<dbReference type="GO" id="GO:0006313">
    <property type="term" value="P:DNA transposition"/>
    <property type="evidence" value="ECO:0007669"/>
    <property type="project" value="InterPro"/>
</dbReference>
<reference evidence="3 4" key="1">
    <citation type="submission" date="2017-09" db="EMBL/GenBank/DDBJ databases">
        <authorList>
            <person name="Ehlers B."/>
            <person name="Leendertz F.H."/>
        </authorList>
    </citation>
    <scope>NUCLEOTIDE SEQUENCE [LARGE SCALE GENOMIC DNA]</scope>
    <source>
        <strain evidence="3 4">DJ-1</strain>
    </source>
</reference>
<dbReference type="GO" id="GO:0003677">
    <property type="term" value="F:DNA binding"/>
    <property type="evidence" value="ECO:0007669"/>
    <property type="project" value="InterPro"/>
</dbReference>
<dbReference type="InterPro" id="IPR002559">
    <property type="entry name" value="Transposase_11"/>
</dbReference>
<evidence type="ECO:0000313" key="4">
    <source>
        <dbReference type="Proteomes" id="UP000218102"/>
    </source>
</evidence>
<feature type="domain" description="Transposase InsH N-terminal" evidence="2">
    <location>
        <begin position="30"/>
        <end position="123"/>
    </location>
</feature>
<dbReference type="EMBL" id="NTME01000087">
    <property type="protein sequence ID" value="PBJ91898.1"/>
    <property type="molecule type" value="Genomic_DNA"/>
</dbReference>
<dbReference type="InterPro" id="IPR008490">
    <property type="entry name" value="Transposase_InsH_N"/>
</dbReference>
<name>A0A2A3LVR9_PSEDL</name>
<proteinExistence type="predicted"/>